<feature type="region of interest" description="Disordered" evidence="1">
    <location>
        <begin position="40"/>
        <end position="62"/>
    </location>
</feature>
<evidence type="ECO:0008006" key="4">
    <source>
        <dbReference type="Google" id="ProtNLM"/>
    </source>
</evidence>
<dbReference type="EMBL" id="JAAMOB010000014">
    <property type="protein sequence ID" value="KAF4104594.1"/>
    <property type="molecule type" value="Genomic_DNA"/>
</dbReference>
<feature type="compositionally biased region" description="Polar residues" evidence="1">
    <location>
        <begin position="164"/>
        <end position="174"/>
    </location>
</feature>
<name>A0A7J6CBZ3_9TELE</name>
<gene>
    <name evidence="2" type="ORF">G5714_013925</name>
</gene>
<dbReference type="InterPro" id="IPR011990">
    <property type="entry name" value="TPR-like_helical_dom_sf"/>
</dbReference>
<feature type="region of interest" description="Disordered" evidence="1">
    <location>
        <begin position="150"/>
        <end position="202"/>
    </location>
</feature>
<organism evidence="2 3">
    <name type="scientific">Onychostoma macrolepis</name>
    <dbReference type="NCBI Taxonomy" id="369639"/>
    <lineage>
        <taxon>Eukaryota</taxon>
        <taxon>Metazoa</taxon>
        <taxon>Chordata</taxon>
        <taxon>Craniata</taxon>
        <taxon>Vertebrata</taxon>
        <taxon>Euteleostomi</taxon>
        <taxon>Actinopterygii</taxon>
        <taxon>Neopterygii</taxon>
        <taxon>Teleostei</taxon>
        <taxon>Ostariophysi</taxon>
        <taxon>Cypriniformes</taxon>
        <taxon>Cyprinidae</taxon>
        <taxon>Acrossocheilinae</taxon>
        <taxon>Onychostoma</taxon>
    </lineage>
</organism>
<feature type="compositionally biased region" description="Polar residues" evidence="1">
    <location>
        <begin position="448"/>
        <end position="462"/>
    </location>
</feature>
<dbReference type="Gene3D" id="1.25.40.10">
    <property type="entry name" value="Tetratricopeptide repeat domain"/>
    <property type="match status" value="1"/>
</dbReference>
<dbReference type="GO" id="GO:0008625">
    <property type="term" value="P:extrinsic apoptotic signaling pathway via death domain receptors"/>
    <property type="evidence" value="ECO:0007669"/>
    <property type="project" value="TreeGrafter"/>
</dbReference>
<keyword evidence="3" id="KW-1185">Reference proteome</keyword>
<dbReference type="SUPFAM" id="SSF81901">
    <property type="entry name" value="HCP-like"/>
    <property type="match status" value="1"/>
</dbReference>
<evidence type="ECO:0000256" key="1">
    <source>
        <dbReference type="SAM" id="MobiDB-lite"/>
    </source>
</evidence>
<feature type="compositionally biased region" description="Basic and acidic residues" evidence="1">
    <location>
        <begin position="151"/>
        <end position="162"/>
    </location>
</feature>
<reference evidence="2 3" key="1">
    <citation type="submission" date="2020-04" db="EMBL/GenBank/DDBJ databases">
        <title>Chromosome-level genome assembly of a cyprinid fish Onychostoma macrolepis by integration of Nanopore Sequencing, Bionano and Hi-C technology.</title>
        <authorList>
            <person name="Wang D."/>
        </authorList>
    </citation>
    <scope>NUCLEOTIDE SEQUENCE [LARGE SCALE GENOMIC DNA]</scope>
    <source>
        <strain evidence="2">SWU-2019</strain>
        <tissue evidence="2">Muscle</tissue>
    </source>
</reference>
<dbReference type="PANTHER" id="PTHR45011">
    <property type="entry name" value="DAP3-BINDING CELL DEATH ENHANCER 1"/>
    <property type="match status" value="1"/>
</dbReference>
<dbReference type="PANTHER" id="PTHR45011:SF1">
    <property type="entry name" value="DAP3-BINDING CELL DEATH ENHANCER 1"/>
    <property type="match status" value="1"/>
</dbReference>
<proteinExistence type="predicted"/>
<dbReference type="AlphaFoldDB" id="A0A7J6CBZ3"/>
<protein>
    <recommendedName>
        <fullName evidence="4">Death ligand signal enhancer</fullName>
    </recommendedName>
</protein>
<dbReference type="GO" id="GO:0005739">
    <property type="term" value="C:mitochondrion"/>
    <property type="evidence" value="ECO:0007669"/>
    <property type="project" value="TreeGrafter"/>
</dbReference>
<dbReference type="InterPro" id="IPR052748">
    <property type="entry name" value="ISR_Activator"/>
</dbReference>
<evidence type="ECO:0000313" key="3">
    <source>
        <dbReference type="Proteomes" id="UP000579812"/>
    </source>
</evidence>
<evidence type="ECO:0000313" key="2">
    <source>
        <dbReference type="EMBL" id="KAF4104594.1"/>
    </source>
</evidence>
<dbReference type="OrthoDB" id="2384430at2759"/>
<dbReference type="Pfam" id="PF08238">
    <property type="entry name" value="Sel1"/>
    <property type="match status" value="4"/>
</dbReference>
<dbReference type="Proteomes" id="UP000579812">
    <property type="component" value="Unassembled WGS sequence"/>
</dbReference>
<feature type="region of interest" description="Disordered" evidence="1">
    <location>
        <begin position="438"/>
        <end position="462"/>
    </location>
</feature>
<sequence length="490" mass="53334">MWRIQSLVGRVLSRCHGNAQLRLSQGHHVEDEVISSSILTSGRHASDSSSSHRGEDGQKKKRTSRFCYTGLPRYSALDAVGWGAAAVLFVQLCRRIHSQLSSDQNPGVTRIRDAGLVQKCSYRVLVDVLSRPNALSGDVAKCLCEALQAPESRDSDRSHGNSDGDVTSDLQTAHSSDDQQEEPASAASHSNETLFPEQPEPEERLSLDAAAQNLRLVADSSVPVILNIIGLESARAGDYETAFSCFLASAQHDYSKAQFNLGVCYERGRGVQADLSKAVHYYRRAAVAGHRQAQYRCAKLLLGSRGQQSSETDAAAALSFLQTAADAGLTEAQVFLGVVLSQRSDCDERKCVHYFRMAAESGDSVALVCLAQCYETGFGVSPCLQTAVRLYHQAAAGGNQQARDKLRDGRSRDVLRSIRSAPCFSAIGQLHLDSMFPQESHDEKPCPQQRSDQSQPLPHSWSTGSLSVLPSITLQMLRADSSRKLWTLGV</sequence>
<dbReference type="InterPro" id="IPR006597">
    <property type="entry name" value="Sel1-like"/>
</dbReference>
<comment type="caution">
    <text evidence="2">The sequence shown here is derived from an EMBL/GenBank/DDBJ whole genome shotgun (WGS) entry which is preliminary data.</text>
</comment>
<feature type="compositionally biased region" description="Basic and acidic residues" evidence="1">
    <location>
        <begin position="44"/>
        <end position="58"/>
    </location>
</feature>
<dbReference type="SMART" id="SM00671">
    <property type="entry name" value="SEL1"/>
    <property type="match status" value="4"/>
</dbReference>
<accession>A0A7J6CBZ3</accession>